<dbReference type="PANTHER" id="PTHR23232:SF142">
    <property type="entry name" value="GASTRULA ZINC FINGER PROTEIN XLCGF57.1-LIKE-RELATED"/>
    <property type="match status" value="1"/>
</dbReference>
<protein>
    <recommendedName>
        <fullName evidence="2">KRAB domain-containing protein</fullName>
    </recommendedName>
</protein>
<feature type="region of interest" description="Disordered" evidence="1">
    <location>
        <begin position="109"/>
        <end position="131"/>
    </location>
</feature>
<evidence type="ECO:0000256" key="1">
    <source>
        <dbReference type="SAM" id="MobiDB-lite"/>
    </source>
</evidence>
<dbReference type="PANTHER" id="PTHR23232">
    <property type="entry name" value="KRAB DOMAIN C2H2 ZINC FINGER"/>
    <property type="match status" value="1"/>
</dbReference>
<dbReference type="InterPro" id="IPR050169">
    <property type="entry name" value="Krueppel_C2H2_ZnF"/>
</dbReference>
<dbReference type="Pfam" id="PF01352">
    <property type="entry name" value="KRAB"/>
    <property type="match status" value="1"/>
</dbReference>
<sequence>MPLQGSAEMQVTLHETAAYFSEEEWKLLHEWQKELYNNVMKEIHQALLSLGPLIATTVFSLRAKEKDDQCGADSLAAGRTHIDNRSPGDVTGNSADSFWIKGEAPQYLKDRQDTDRRGNSDYPSPDCYPAPHPEIVIPIQEEEKIQCSDWDALDGSEIHSRPTKGYSLLSADICQREVPASKPFLMDSTQEGGQHSTRPGLGHEVISFIIKEEEEATCSLERQTSIKRGTINSSTGRHEPINCTEPQPPRTWEKTLIYNKEDALANTYGRKTLHLCYMREEFQANGTPYQTSANAHEREAEMLRRAGTCDQL</sequence>
<dbReference type="CDD" id="cd07765">
    <property type="entry name" value="KRAB_A-box"/>
    <property type="match status" value="1"/>
</dbReference>
<feature type="compositionally biased region" description="Basic and acidic residues" evidence="1">
    <location>
        <begin position="109"/>
        <end position="119"/>
    </location>
</feature>
<dbReference type="AlphaFoldDB" id="A0AAV7P213"/>
<accession>A0AAV7P213</accession>
<evidence type="ECO:0000313" key="4">
    <source>
        <dbReference type="Proteomes" id="UP001066276"/>
    </source>
</evidence>
<dbReference type="Gene3D" id="6.10.140.140">
    <property type="match status" value="1"/>
</dbReference>
<dbReference type="Proteomes" id="UP001066276">
    <property type="component" value="Chromosome 7"/>
</dbReference>
<evidence type="ECO:0000259" key="2">
    <source>
        <dbReference type="PROSITE" id="PS50805"/>
    </source>
</evidence>
<keyword evidence="4" id="KW-1185">Reference proteome</keyword>
<name>A0AAV7P213_PLEWA</name>
<feature type="region of interest" description="Disordered" evidence="1">
    <location>
        <begin position="230"/>
        <end position="249"/>
    </location>
</feature>
<dbReference type="InterPro" id="IPR036051">
    <property type="entry name" value="KRAB_dom_sf"/>
</dbReference>
<comment type="caution">
    <text evidence="3">The sequence shown here is derived from an EMBL/GenBank/DDBJ whole genome shotgun (WGS) entry which is preliminary data.</text>
</comment>
<dbReference type="SUPFAM" id="SSF109640">
    <property type="entry name" value="KRAB domain (Kruppel-associated box)"/>
    <property type="match status" value="1"/>
</dbReference>
<reference evidence="3" key="1">
    <citation type="journal article" date="2022" name="bioRxiv">
        <title>Sequencing and chromosome-scale assembly of the giantPleurodeles waltlgenome.</title>
        <authorList>
            <person name="Brown T."/>
            <person name="Elewa A."/>
            <person name="Iarovenko S."/>
            <person name="Subramanian E."/>
            <person name="Araus A.J."/>
            <person name="Petzold A."/>
            <person name="Susuki M."/>
            <person name="Suzuki K.-i.T."/>
            <person name="Hayashi T."/>
            <person name="Toyoda A."/>
            <person name="Oliveira C."/>
            <person name="Osipova E."/>
            <person name="Leigh N.D."/>
            <person name="Simon A."/>
            <person name="Yun M.H."/>
        </authorList>
    </citation>
    <scope>NUCLEOTIDE SEQUENCE</scope>
    <source>
        <strain evidence="3">20211129_DDA</strain>
        <tissue evidence="3">Liver</tissue>
    </source>
</reference>
<feature type="domain" description="KRAB" evidence="2">
    <location>
        <begin position="11"/>
        <end position="82"/>
    </location>
</feature>
<gene>
    <name evidence="3" type="ORF">NDU88_000273</name>
</gene>
<evidence type="ECO:0000313" key="3">
    <source>
        <dbReference type="EMBL" id="KAJ1121754.1"/>
    </source>
</evidence>
<dbReference type="InterPro" id="IPR001909">
    <property type="entry name" value="KRAB"/>
</dbReference>
<dbReference type="EMBL" id="JANPWB010000011">
    <property type="protein sequence ID" value="KAJ1121754.1"/>
    <property type="molecule type" value="Genomic_DNA"/>
</dbReference>
<dbReference type="GO" id="GO:0006355">
    <property type="term" value="P:regulation of DNA-templated transcription"/>
    <property type="evidence" value="ECO:0007669"/>
    <property type="project" value="InterPro"/>
</dbReference>
<organism evidence="3 4">
    <name type="scientific">Pleurodeles waltl</name>
    <name type="common">Iberian ribbed newt</name>
    <dbReference type="NCBI Taxonomy" id="8319"/>
    <lineage>
        <taxon>Eukaryota</taxon>
        <taxon>Metazoa</taxon>
        <taxon>Chordata</taxon>
        <taxon>Craniata</taxon>
        <taxon>Vertebrata</taxon>
        <taxon>Euteleostomi</taxon>
        <taxon>Amphibia</taxon>
        <taxon>Batrachia</taxon>
        <taxon>Caudata</taxon>
        <taxon>Salamandroidea</taxon>
        <taxon>Salamandridae</taxon>
        <taxon>Pleurodelinae</taxon>
        <taxon>Pleurodeles</taxon>
    </lineage>
</organism>
<proteinExistence type="predicted"/>
<dbReference type="PROSITE" id="PS50805">
    <property type="entry name" value="KRAB"/>
    <property type="match status" value="1"/>
</dbReference>
<dbReference type="SMART" id="SM00349">
    <property type="entry name" value="KRAB"/>
    <property type="match status" value="1"/>
</dbReference>